<keyword evidence="13" id="KW-0813">Transport</keyword>
<evidence type="ECO:0000256" key="8">
    <source>
        <dbReference type="ARBA" id="ARBA00044562"/>
    </source>
</evidence>
<evidence type="ECO:0000256" key="13">
    <source>
        <dbReference type="RuleBase" id="RU000356"/>
    </source>
</evidence>
<evidence type="ECO:0000256" key="2">
    <source>
        <dbReference type="ARBA" id="ARBA00012682"/>
    </source>
</evidence>
<evidence type="ECO:0000313" key="17">
    <source>
        <dbReference type="Proteomes" id="UP000823561"/>
    </source>
</evidence>
<comment type="similarity">
    <text evidence="1 13">Belongs to the globin family.</text>
</comment>
<dbReference type="PRINTS" id="PR01906">
    <property type="entry name" value="FISHGLOBIN"/>
</dbReference>
<dbReference type="InterPro" id="IPR013314">
    <property type="entry name" value="Globin_lamprey/hagfish"/>
</dbReference>
<evidence type="ECO:0000256" key="3">
    <source>
        <dbReference type="ARBA" id="ARBA00022617"/>
    </source>
</evidence>
<protein>
    <recommendedName>
        <fullName evidence="2">superoxide dismutase</fullName>
        <ecNumber evidence="2">1.15.1.1</ecNumber>
    </recommendedName>
    <alternativeName>
        <fullName evidence="7">Nitrite reductase CYGB</fullName>
    </alternativeName>
    <alternativeName>
        <fullName evidence="9">Pseudoperoxidase CYGB</fullName>
    </alternativeName>
    <alternativeName>
        <fullName evidence="8">Superoxide dismutase CYGB</fullName>
    </alternativeName>
</protein>
<dbReference type="GO" id="GO:0005344">
    <property type="term" value="F:oxygen carrier activity"/>
    <property type="evidence" value="ECO:0007669"/>
    <property type="project" value="UniProtKB-KW"/>
</dbReference>
<evidence type="ECO:0000259" key="15">
    <source>
        <dbReference type="PROSITE" id="PS01033"/>
    </source>
</evidence>
<feature type="domain" description="Globin" evidence="15">
    <location>
        <begin position="19"/>
        <end position="169"/>
    </location>
</feature>
<evidence type="ECO:0000256" key="12">
    <source>
        <dbReference type="ARBA" id="ARBA00049899"/>
    </source>
</evidence>
<dbReference type="EC" id="1.15.1.1" evidence="2"/>
<evidence type="ECO:0000256" key="10">
    <source>
        <dbReference type="ARBA" id="ARBA00047393"/>
    </source>
</evidence>
<dbReference type="SUPFAM" id="SSF46458">
    <property type="entry name" value="Globin-like"/>
    <property type="match status" value="1"/>
</dbReference>
<dbReference type="GO" id="GO:0004784">
    <property type="term" value="F:superoxide dismutase activity"/>
    <property type="evidence" value="ECO:0007669"/>
    <property type="project" value="UniProtKB-EC"/>
</dbReference>
<dbReference type="GO" id="GO:0019825">
    <property type="term" value="F:oxygen binding"/>
    <property type="evidence" value="ECO:0007669"/>
    <property type="project" value="InterPro"/>
</dbReference>
<name>A0AAV6H1E2_9TELE</name>
<evidence type="ECO:0000256" key="6">
    <source>
        <dbReference type="ARBA" id="ARBA00044448"/>
    </source>
</evidence>
<proteinExistence type="inferred from homology"/>
<feature type="region of interest" description="Disordered" evidence="14">
    <location>
        <begin position="1"/>
        <end position="21"/>
    </location>
</feature>
<keyword evidence="17" id="KW-1185">Reference proteome</keyword>
<dbReference type="GO" id="GO:0020037">
    <property type="term" value="F:heme binding"/>
    <property type="evidence" value="ECO:0007669"/>
    <property type="project" value="InterPro"/>
</dbReference>
<dbReference type="Gene3D" id="1.10.490.10">
    <property type="entry name" value="Globins"/>
    <property type="match status" value="1"/>
</dbReference>
<dbReference type="Pfam" id="PF00042">
    <property type="entry name" value="Globin"/>
    <property type="match status" value="1"/>
</dbReference>
<evidence type="ECO:0000256" key="14">
    <source>
        <dbReference type="SAM" id="MobiDB-lite"/>
    </source>
</evidence>
<evidence type="ECO:0000256" key="11">
    <source>
        <dbReference type="ARBA" id="ARBA00048118"/>
    </source>
</evidence>
<sequence>MEGVQMNGEGQGQQKEVAPLSDQDKDVIQDTWAVVFQNSEAAGVAVLTRLFVKFPSSKQYFKDFKHMEDPEEMAQSTQFRKHAVMVINAINTLVESIHDADKVASVLKRVAKAHALRHKVDPGYFKILGGVILEVLVEAFPDTFHPTEVQGAWSKLMGILYTSVTGVYAELGWV</sequence>
<dbReference type="EMBL" id="JADWDJ010000006">
    <property type="protein sequence ID" value="KAG5279845.1"/>
    <property type="molecule type" value="Genomic_DNA"/>
</dbReference>
<dbReference type="AlphaFoldDB" id="A0AAV6H1E2"/>
<accession>A0AAV6H1E2</accession>
<reference evidence="16" key="1">
    <citation type="submission" date="2020-10" db="EMBL/GenBank/DDBJ databases">
        <title>Chromosome-scale genome assembly of the Allis shad, Alosa alosa.</title>
        <authorList>
            <person name="Margot Z."/>
            <person name="Christophe K."/>
            <person name="Cabau C."/>
            <person name="Louis A."/>
            <person name="Berthelot C."/>
            <person name="Parey E."/>
            <person name="Roest Crollius H."/>
            <person name="Montfort J."/>
            <person name="Robinson-Rechavi M."/>
            <person name="Bucao C."/>
            <person name="Bouchez O."/>
            <person name="Gislard M."/>
            <person name="Lluch J."/>
            <person name="Milhes M."/>
            <person name="Lampietro C."/>
            <person name="Lopez Roques C."/>
            <person name="Donnadieu C."/>
            <person name="Braasch I."/>
            <person name="Desvignes T."/>
            <person name="Postlethwait J."/>
            <person name="Bobe J."/>
            <person name="Guiguen Y."/>
        </authorList>
    </citation>
    <scope>NUCLEOTIDE SEQUENCE</scope>
    <source>
        <strain evidence="16">M-15738</strain>
        <tissue evidence="16">Blood</tissue>
    </source>
</reference>
<comment type="catalytic activity">
    <reaction evidence="10">
        <text>2 superoxide + 2 H(+) = H2O2 + O2</text>
        <dbReference type="Rhea" id="RHEA:20696"/>
        <dbReference type="ChEBI" id="CHEBI:15378"/>
        <dbReference type="ChEBI" id="CHEBI:15379"/>
        <dbReference type="ChEBI" id="CHEBI:16240"/>
        <dbReference type="ChEBI" id="CHEBI:18421"/>
        <dbReference type="EC" id="1.15.1.1"/>
    </reaction>
    <physiologicalReaction direction="left-to-right" evidence="10">
        <dbReference type="Rhea" id="RHEA:20697"/>
    </physiologicalReaction>
</comment>
<dbReference type="PROSITE" id="PS01033">
    <property type="entry name" value="GLOBIN"/>
    <property type="match status" value="1"/>
</dbReference>
<evidence type="ECO:0000313" key="16">
    <source>
        <dbReference type="EMBL" id="KAG5279845.1"/>
    </source>
</evidence>
<evidence type="ECO:0000256" key="5">
    <source>
        <dbReference type="ARBA" id="ARBA00023004"/>
    </source>
</evidence>
<evidence type="ECO:0000256" key="1">
    <source>
        <dbReference type="ARBA" id="ARBA00008705"/>
    </source>
</evidence>
<evidence type="ECO:0000256" key="4">
    <source>
        <dbReference type="ARBA" id="ARBA00022723"/>
    </source>
</evidence>
<keyword evidence="5" id="KW-0408">Iron</keyword>
<evidence type="ECO:0000256" key="9">
    <source>
        <dbReference type="ARBA" id="ARBA00044569"/>
    </source>
</evidence>
<keyword evidence="13" id="KW-0561">Oxygen transport</keyword>
<dbReference type="Proteomes" id="UP000823561">
    <property type="component" value="Chromosome 6"/>
</dbReference>
<dbReference type="InterPro" id="IPR000971">
    <property type="entry name" value="Globin"/>
</dbReference>
<dbReference type="PANTHER" id="PTHR46783:SF1">
    <property type="entry name" value="CYTOGLOBIN-1-RELATED"/>
    <property type="match status" value="1"/>
</dbReference>
<dbReference type="InterPro" id="IPR009050">
    <property type="entry name" value="Globin-like_sf"/>
</dbReference>
<comment type="catalytic activity">
    <reaction evidence="12">
        <text>H2O2 + AH2 = A + 2 H2O</text>
        <dbReference type="Rhea" id="RHEA:30275"/>
        <dbReference type="ChEBI" id="CHEBI:13193"/>
        <dbReference type="ChEBI" id="CHEBI:15377"/>
        <dbReference type="ChEBI" id="CHEBI:16240"/>
        <dbReference type="ChEBI" id="CHEBI:17499"/>
    </reaction>
    <physiologicalReaction direction="left-to-right" evidence="12">
        <dbReference type="Rhea" id="RHEA:30276"/>
    </physiologicalReaction>
</comment>
<dbReference type="GO" id="GO:0005506">
    <property type="term" value="F:iron ion binding"/>
    <property type="evidence" value="ECO:0007669"/>
    <property type="project" value="InterPro"/>
</dbReference>
<comment type="catalytic activity">
    <reaction evidence="11">
        <text>Fe(III)-heme b-[protein] + nitric oxide + H2O = Fe(II)-heme b-[protein] + nitrite + 2 H(+)</text>
        <dbReference type="Rhea" id="RHEA:77711"/>
        <dbReference type="Rhea" id="RHEA-COMP:18975"/>
        <dbReference type="Rhea" id="RHEA-COMP:18976"/>
        <dbReference type="ChEBI" id="CHEBI:15377"/>
        <dbReference type="ChEBI" id="CHEBI:15378"/>
        <dbReference type="ChEBI" id="CHEBI:16301"/>
        <dbReference type="ChEBI" id="CHEBI:16480"/>
        <dbReference type="ChEBI" id="CHEBI:55376"/>
        <dbReference type="ChEBI" id="CHEBI:60344"/>
    </reaction>
    <physiologicalReaction direction="right-to-left" evidence="11">
        <dbReference type="Rhea" id="RHEA:77713"/>
    </physiologicalReaction>
</comment>
<dbReference type="InterPro" id="IPR012292">
    <property type="entry name" value="Globin/Proto"/>
</dbReference>
<evidence type="ECO:0000256" key="7">
    <source>
        <dbReference type="ARBA" id="ARBA00044551"/>
    </source>
</evidence>
<dbReference type="PANTHER" id="PTHR46783">
    <property type="entry name" value="CYTOGLOBIN"/>
    <property type="match status" value="1"/>
</dbReference>
<comment type="caution">
    <text evidence="16">The sequence shown here is derived from an EMBL/GenBank/DDBJ whole genome shotgun (WGS) entry which is preliminary data.</text>
</comment>
<keyword evidence="4" id="KW-0479">Metal-binding</keyword>
<organism evidence="16 17">
    <name type="scientific">Alosa alosa</name>
    <name type="common">allis shad</name>
    <dbReference type="NCBI Taxonomy" id="278164"/>
    <lineage>
        <taxon>Eukaryota</taxon>
        <taxon>Metazoa</taxon>
        <taxon>Chordata</taxon>
        <taxon>Craniata</taxon>
        <taxon>Vertebrata</taxon>
        <taxon>Euteleostomi</taxon>
        <taxon>Actinopterygii</taxon>
        <taxon>Neopterygii</taxon>
        <taxon>Teleostei</taxon>
        <taxon>Clupei</taxon>
        <taxon>Clupeiformes</taxon>
        <taxon>Clupeoidei</taxon>
        <taxon>Clupeidae</taxon>
        <taxon>Alosa</taxon>
    </lineage>
</organism>
<gene>
    <name evidence="16" type="ORF">AALO_G00082190</name>
</gene>
<comment type="catalytic activity">
    <reaction evidence="6">
        <text>Fe(II)-heme b-[protein] + nitric oxide + O2 = Fe(III)-heme b-[protein] + nitrate</text>
        <dbReference type="Rhea" id="RHEA:78091"/>
        <dbReference type="Rhea" id="RHEA-COMP:18975"/>
        <dbReference type="Rhea" id="RHEA-COMP:18976"/>
        <dbReference type="ChEBI" id="CHEBI:15379"/>
        <dbReference type="ChEBI" id="CHEBI:16480"/>
        <dbReference type="ChEBI" id="CHEBI:17632"/>
        <dbReference type="ChEBI" id="CHEBI:55376"/>
        <dbReference type="ChEBI" id="CHEBI:60344"/>
    </reaction>
    <physiologicalReaction direction="left-to-right" evidence="6">
        <dbReference type="Rhea" id="RHEA:78092"/>
    </physiologicalReaction>
</comment>
<keyword evidence="3 13" id="KW-0349">Heme</keyword>